<dbReference type="HAMAP" id="MF_00101">
    <property type="entry name" value="AcpS"/>
    <property type="match status" value="1"/>
</dbReference>
<name>A0A6J6GPX3_9ZZZZ</name>
<protein>
    <submittedName>
        <fullName evidence="9">Unannotated protein</fullName>
    </submittedName>
</protein>
<dbReference type="SUPFAM" id="SSF56214">
    <property type="entry name" value="4'-phosphopantetheinyl transferase"/>
    <property type="match status" value="1"/>
</dbReference>
<proteinExistence type="inferred from homology"/>
<evidence type="ECO:0000256" key="7">
    <source>
        <dbReference type="ARBA" id="ARBA00023160"/>
    </source>
</evidence>
<organism evidence="9">
    <name type="scientific">freshwater metagenome</name>
    <dbReference type="NCBI Taxonomy" id="449393"/>
    <lineage>
        <taxon>unclassified sequences</taxon>
        <taxon>metagenomes</taxon>
        <taxon>ecological metagenomes</taxon>
    </lineage>
</organism>
<keyword evidence="6" id="KW-0443">Lipid metabolism</keyword>
<dbReference type="NCBIfam" id="NF000832">
    <property type="entry name" value="PRK00070.3-2"/>
    <property type="match status" value="1"/>
</dbReference>
<keyword evidence="7" id="KW-0275">Fatty acid biosynthesis</keyword>
<dbReference type="GO" id="GO:0006633">
    <property type="term" value="P:fatty acid biosynthetic process"/>
    <property type="evidence" value="ECO:0007669"/>
    <property type="project" value="UniProtKB-KW"/>
</dbReference>
<accession>A0A6J6GPX3</accession>
<evidence type="ECO:0000256" key="5">
    <source>
        <dbReference type="ARBA" id="ARBA00022842"/>
    </source>
</evidence>
<evidence type="ECO:0000256" key="1">
    <source>
        <dbReference type="ARBA" id="ARBA00022516"/>
    </source>
</evidence>
<gene>
    <name evidence="9" type="ORF">UFOPK1843_00147</name>
</gene>
<dbReference type="Gene3D" id="3.90.470.20">
    <property type="entry name" value="4'-phosphopantetheinyl transferase domain"/>
    <property type="match status" value="1"/>
</dbReference>
<evidence type="ECO:0000256" key="3">
    <source>
        <dbReference type="ARBA" id="ARBA00022723"/>
    </source>
</evidence>
<keyword evidence="2" id="KW-0808">Transferase</keyword>
<evidence type="ECO:0000313" key="9">
    <source>
        <dbReference type="EMBL" id="CAB4601114.1"/>
    </source>
</evidence>
<dbReference type="NCBIfam" id="TIGR00556">
    <property type="entry name" value="pantethn_trn"/>
    <property type="match status" value="1"/>
</dbReference>
<evidence type="ECO:0000256" key="2">
    <source>
        <dbReference type="ARBA" id="ARBA00022679"/>
    </source>
</evidence>
<sequence>MVLGVGVDLVNVTRFEEHVLKQPKLLERLFVPSELDAPIKTIAGRFAAKEALIKALGGSDGVAWHEVEVSKNASGKPFIRTSGQTAETVRAAGISQLHLSISHDAGMAVAMVVAE</sequence>
<dbReference type="InterPro" id="IPR008278">
    <property type="entry name" value="4-PPantetheinyl_Trfase_dom"/>
</dbReference>
<dbReference type="AlphaFoldDB" id="A0A6J6GPX3"/>
<dbReference type="InterPro" id="IPR002582">
    <property type="entry name" value="ACPS"/>
</dbReference>
<dbReference type="InterPro" id="IPR004568">
    <property type="entry name" value="Ppantetheine-prot_Trfase_dom"/>
</dbReference>
<dbReference type="InterPro" id="IPR037143">
    <property type="entry name" value="4-PPantetheinyl_Trfase_dom_sf"/>
</dbReference>
<dbReference type="NCBIfam" id="TIGR00516">
    <property type="entry name" value="acpS"/>
    <property type="match status" value="1"/>
</dbReference>
<dbReference type="EMBL" id="CAEZUR010000007">
    <property type="protein sequence ID" value="CAB4601114.1"/>
    <property type="molecule type" value="Genomic_DNA"/>
</dbReference>
<evidence type="ECO:0000256" key="4">
    <source>
        <dbReference type="ARBA" id="ARBA00022832"/>
    </source>
</evidence>
<evidence type="ECO:0000259" key="8">
    <source>
        <dbReference type="Pfam" id="PF01648"/>
    </source>
</evidence>
<keyword evidence="4" id="KW-0276">Fatty acid metabolism</keyword>
<keyword evidence="1" id="KW-0444">Lipid biosynthesis</keyword>
<dbReference type="Pfam" id="PF01648">
    <property type="entry name" value="ACPS"/>
    <property type="match status" value="1"/>
</dbReference>
<dbReference type="GO" id="GO:0000287">
    <property type="term" value="F:magnesium ion binding"/>
    <property type="evidence" value="ECO:0007669"/>
    <property type="project" value="InterPro"/>
</dbReference>
<keyword evidence="5" id="KW-0460">Magnesium</keyword>
<dbReference type="GO" id="GO:0008897">
    <property type="term" value="F:holo-[acyl-carrier-protein] synthase activity"/>
    <property type="evidence" value="ECO:0007669"/>
    <property type="project" value="InterPro"/>
</dbReference>
<feature type="domain" description="4'-phosphopantetheinyl transferase" evidence="8">
    <location>
        <begin position="4"/>
        <end position="87"/>
    </location>
</feature>
<reference evidence="9" key="1">
    <citation type="submission" date="2020-05" db="EMBL/GenBank/DDBJ databases">
        <authorList>
            <person name="Chiriac C."/>
            <person name="Salcher M."/>
            <person name="Ghai R."/>
            <person name="Kavagutti S V."/>
        </authorList>
    </citation>
    <scope>NUCLEOTIDE SEQUENCE</scope>
</reference>
<keyword evidence="3" id="KW-0479">Metal-binding</keyword>
<evidence type="ECO:0000256" key="6">
    <source>
        <dbReference type="ARBA" id="ARBA00023098"/>
    </source>
</evidence>